<dbReference type="Gene3D" id="1.10.10.10">
    <property type="entry name" value="Winged helix-like DNA-binding domain superfamily/Winged helix DNA-binding domain"/>
    <property type="match status" value="2"/>
</dbReference>
<evidence type="ECO:0000313" key="2">
    <source>
        <dbReference type="Proteomes" id="UP000186817"/>
    </source>
</evidence>
<evidence type="ECO:0000313" key="1">
    <source>
        <dbReference type="EMBL" id="OLP74015.1"/>
    </source>
</evidence>
<evidence type="ECO:0008006" key="3">
    <source>
        <dbReference type="Google" id="ProtNLM"/>
    </source>
</evidence>
<dbReference type="SUPFAM" id="SSF46785">
    <property type="entry name" value="Winged helix' DNA-binding domain"/>
    <property type="match status" value="1"/>
</dbReference>
<organism evidence="1 2">
    <name type="scientific">Symbiodinium microadriaticum</name>
    <name type="common">Dinoflagellate</name>
    <name type="synonym">Zooxanthella microadriatica</name>
    <dbReference type="NCBI Taxonomy" id="2951"/>
    <lineage>
        <taxon>Eukaryota</taxon>
        <taxon>Sar</taxon>
        <taxon>Alveolata</taxon>
        <taxon>Dinophyceae</taxon>
        <taxon>Suessiales</taxon>
        <taxon>Symbiodiniaceae</taxon>
        <taxon>Symbiodinium</taxon>
    </lineage>
</organism>
<comment type="caution">
    <text evidence="1">The sequence shown here is derived from an EMBL/GenBank/DDBJ whole genome shotgun (WGS) entry which is preliminary data.</text>
</comment>
<dbReference type="Proteomes" id="UP000186817">
    <property type="component" value="Unassembled WGS sequence"/>
</dbReference>
<gene>
    <name evidence="1" type="ORF">AK812_SmicGene46572</name>
</gene>
<accession>A0A1Q9BTL5</accession>
<dbReference type="EMBL" id="LSRX01004386">
    <property type="protein sequence ID" value="OLP74015.1"/>
    <property type="molecule type" value="Genomic_DNA"/>
</dbReference>
<proteinExistence type="predicted"/>
<dbReference type="AlphaFoldDB" id="A0A1Q9BTL5"/>
<dbReference type="InterPro" id="IPR036388">
    <property type="entry name" value="WH-like_DNA-bd_sf"/>
</dbReference>
<sequence length="272" mass="29930">MSDQLPANETEPLVTKAKVPSAHLETLFNYLVKCIKEEGAPPTYDDIGKALGYSKGLVARRVKQLHEQGRIIIDGEKTTARTMRIAKGQGYDELTDKVYLTEDRKAIIKAVKSMMKRTGIGPSINMLAHELGFSNSKTKRHVEYLDKNELLRYSPELGEVIATEPGYPMKSKILALVGALIILTGSAFAAPQFDPNTVYAGKAGQATKESVQQAEPGEKGSITVLRLNSYAHLGEFNIPEGTPKASVERFNNKVYVLSEKPDKRLAGLWIGR</sequence>
<reference evidence="1 2" key="1">
    <citation type="submission" date="2016-02" db="EMBL/GenBank/DDBJ databases">
        <title>Genome analysis of coral dinoflagellate symbionts highlights evolutionary adaptations to a symbiotic lifestyle.</title>
        <authorList>
            <person name="Aranda M."/>
            <person name="Li Y."/>
            <person name="Liew Y.J."/>
            <person name="Baumgarten S."/>
            <person name="Simakov O."/>
            <person name="Wilson M."/>
            <person name="Piel J."/>
            <person name="Ashoor H."/>
            <person name="Bougouffa S."/>
            <person name="Bajic V.B."/>
            <person name="Ryu T."/>
            <person name="Ravasi T."/>
            <person name="Bayer T."/>
            <person name="Micklem G."/>
            <person name="Kim H."/>
            <person name="Bhak J."/>
            <person name="Lajeunesse T.C."/>
            <person name="Voolstra C.R."/>
        </authorList>
    </citation>
    <scope>NUCLEOTIDE SEQUENCE [LARGE SCALE GENOMIC DNA]</scope>
    <source>
        <strain evidence="1 2">CCMP2467</strain>
    </source>
</reference>
<keyword evidence="2" id="KW-1185">Reference proteome</keyword>
<dbReference type="InterPro" id="IPR036390">
    <property type="entry name" value="WH_DNA-bd_sf"/>
</dbReference>
<name>A0A1Q9BTL5_SYMMI</name>
<feature type="non-terminal residue" evidence="1">
    <location>
        <position position="272"/>
    </location>
</feature>
<protein>
    <recommendedName>
        <fullName evidence="3">LexA repressor DNA-binding domain-containing protein</fullName>
    </recommendedName>
</protein>